<keyword evidence="3" id="KW-1185">Reference proteome</keyword>
<proteinExistence type="predicted"/>
<dbReference type="Proteomes" id="UP000199225">
    <property type="component" value="Unassembled WGS sequence"/>
</dbReference>
<evidence type="ECO:0000313" key="3">
    <source>
        <dbReference type="Proteomes" id="UP000199225"/>
    </source>
</evidence>
<gene>
    <name evidence="2" type="ORF">SAMN04490247_2564</name>
</gene>
<sequence>MKEVKDLKVLPEVGRGYVFIYSPFCGTCHLAREMLGIIEKMNDEDIFYEMNASLFPEFMQEYQVSSVPCLLIWKDRKVEEKVYAFESVTKIFNLMKEKERL</sequence>
<dbReference type="RefSeq" id="WP_093194268.1">
    <property type="nucleotide sequence ID" value="NZ_FNEV01000008.1"/>
</dbReference>
<name>A0A1G8V7Z0_9BACI</name>
<dbReference type="Gene3D" id="3.40.30.10">
    <property type="entry name" value="Glutaredoxin"/>
    <property type="match status" value="1"/>
</dbReference>
<dbReference type="InterPro" id="IPR013766">
    <property type="entry name" value="Thioredoxin_domain"/>
</dbReference>
<protein>
    <submittedName>
        <fullName evidence="2">Thioredoxin</fullName>
    </submittedName>
</protein>
<dbReference type="AlphaFoldDB" id="A0A1G8V7Z0"/>
<dbReference type="Pfam" id="PF00085">
    <property type="entry name" value="Thioredoxin"/>
    <property type="match status" value="1"/>
</dbReference>
<organism evidence="2 3">
    <name type="scientific">Salimicrobium halophilum</name>
    <dbReference type="NCBI Taxonomy" id="86666"/>
    <lineage>
        <taxon>Bacteria</taxon>
        <taxon>Bacillati</taxon>
        <taxon>Bacillota</taxon>
        <taxon>Bacilli</taxon>
        <taxon>Bacillales</taxon>
        <taxon>Bacillaceae</taxon>
        <taxon>Salimicrobium</taxon>
    </lineage>
</organism>
<dbReference type="STRING" id="86666.SAMN04490247_2564"/>
<feature type="domain" description="Thioredoxin" evidence="1">
    <location>
        <begin position="19"/>
        <end position="96"/>
    </location>
</feature>
<accession>A0A1G8V7Z0</accession>
<dbReference type="SUPFAM" id="SSF52833">
    <property type="entry name" value="Thioredoxin-like"/>
    <property type="match status" value="1"/>
</dbReference>
<evidence type="ECO:0000259" key="1">
    <source>
        <dbReference type="Pfam" id="PF00085"/>
    </source>
</evidence>
<dbReference type="InterPro" id="IPR036249">
    <property type="entry name" value="Thioredoxin-like_sf"/>
</dbReference>
<reference evidence="3" key="1">
    <citation type="submission" date="2016-10" db="EMBL/GenBank/DDBJ databases">
        <authorList>
            <person name="Varghese N."/>
            <person name="Submissions S."/>
        </authorList>
    </citation>
    <scope>NUCLEOTIDE SEQUENCE [LARGE SCALE GENOMIC DNA]</scope>
    <source>
        <strain evidence="3">DSM 4771</strain>
    </source>
</reference>
<evidence type="ECO:0000313" key="2">
    <source>
        <dbReference type="EMBL" id="SDJ62246.1"/>
    </source>
</evidence>
<dbReference type="EMBL" id="FNEV01000008">
    <property type="protein sequence ID" value="SDJ62246.1"/>
    <property type="molecule type" value="Genomic_DNA"/>
</dbReference>
<dbReference type="OrthoDB" id="5784238at2"/>
<dbReference type="CDD" id="cd02947">
    <property type="entry name" value="TRX_family"/>
    <property type="match status" value="1"/>
</dbReference>